<sequence length="79" mass="9035">MEKQRRHQTKFISFAHGGPNQYNGRSMAKVHEEMNIQPEQFDTIAKHLHDALAHHAVDEQDINAAIKKVASLKGDNIYK</sequence>
<evidence type="ECO:0000256" key="1">
    <source>
        <dbReference type="ARBA" id="ARBA00022448"/>
    </source>
</evidence>
<evidence type="ECO:0000313" key="6">
    <source>
        <dbReference type="EMBL" id="MDQ0268228.1"/>
    </source>
</evidence>
<evidence type="ECO:0000256" key="4">
    <source>
        <dbReference type="ARBA" id="ARBA00023004"/>
    </source>
</evidence>
<dbReference type="InterPro" id="IPR001486">
    <property type="entry name" value="Hemoglobin_trunc"/>
</dbReference>
<keyword evidence="7" id="KW-1185">Reference proteome</keyword>
<dbReference type="EMBL" id="JAUSUB010000001">
    <property type="protein sequence ID" value="MDQ0268228.1"/>
    <property type="molecule type" value="Genomic_DNA"/>
</dbReference>
<keyword evidence="2" id="KW-0349">Heme</keyword>
<evidence type="ECO:0000313" key="7">
    <source>
        <dbReference type="Proteomes" id="UP001238088"/>
    </source>
</evidence>
<dbReference type="CDD" id="cd00454">
    <property type="entry name" value="TrHb1_N"/>
    <property type="match status" value="1"/>
</dbReference>
<dbReference type="InterPro" id="IPR012292">
    <property type="entry name" value="Globin/Proto"/>
</dbReference>
<reference evidence="6 7" key="1">
    <citation type="submission" date="2023-07" db="EMBL/GenBank/DDBJ databases">
        <title>Genomic Encyclopedia of Type Strains, Phase IV (KMG-IV): sequencing the most valuable type-strain genomes for metagenomic binning, comparative biology and taxonomic classification.</title>
        <authorList>
            <person name="Goeker M."/>
        </authorList>
    </citation>
    <scope>NUCLEOTIDE SEQUENCE [LARGE SCALE GENOMIC DNA]</scope>
    <source>
        <strain evidence="6 7">DSM 23494</strain>
    </source>
</reference>
<accession>A0ABU0AAF4</accession>
<gene>
    <name evidence="6" type="ORF">J2S17_000097</name>
</gene>
<dbReference type="Gene3D" id="1.10.490.10">
    <property type="entry name" value="Globins"/>
    <property type="match status" value="1"/>
</dbReference>
<name>A0ABU0AAF4_9BACI</name>
<dbReference type="InterPro" id="IPR009050">
    <property type="entry name" value="Globin-like_sf"/>
</dbReference>
<protein>
    <submittedName>
        <fullName evidence="6">Truncated hemoglobin YjbI</fullName>
    </submittedName>
</protein>
<evidence type="ECO:0000256" key="3">
    <source>
        <dbReference type="ARBA" id="ARBA00022723"/>
    </source>
</evidence>
<comment type="caution">
    <text evidence="6">The sequence shown here is derived from an EMBL/GenBank/DDBJ whole genome shotgun (WGS) entry which is preliminary data.</text>
</comment>
<dbReference type="SUPFAM" id="SSF46458">
    <property type="entry name" value="Globin-like"/>
    <property type="match status" value="1"/>
</dbReference>
<keyword evidence="1" id="KW-0813">Transport</keyword>
<feature type="region of interest" description="Disordered" evidence="5">
    <location>
        <begin position="1"/>
        <end position="25"/>
    </location>
</feature>
<dbReference type="Proteomes" id="UP001238088">
    <property type="component" value="Unassembled WGS sequence"/>
</dbReference>
<keyword evidence="4" id="KW-0408">Iron</keyword>
<dbReference type="Pfam" id="PF01152">
    <property type="entry name" value="Bac_globin"/>
    <property type="match status" value="1"/>
</dbReference>
<proteinExistence type="predicted"/>
<evidence type="ECO:0000256" key="2">
    <source>
        <dbReference type="ARBA" id="ARBA00022617"/>
    </source>
</evidence>
<organism evidence="6 7">
    <name type="scientific">Cytobacillus purgationiresistens</name>
    <dbReference type="NCBI Taxonomy" id="863449"/>
    <lineage>
        <taxon>Bacteria</taxon>
        <taxon>Bacillati</taxon>
        <taxon>Bacillota</taxon>
        <taxon>Bacilli</taxon>
        <taxon>Bacillales</taxon>
        <taxon>Bacillaceae</taxon>
        <taxon>Cytobacillus</taxon>
    </lineage>
</organism>
<evidence type="ECO:0000256" key="5">
    <source>
        <dbReference type="SAM" id="MobiDB-lite"/>
    </source>
</evidence>
<keyword evidence="3" id="KW-0479">Metal-binding</keyword>